<accession>A0A1M2VXL7</accession>
<dbReference type="Proteomes" id="UP000184267">
    <property type="component" value="Unassembled WGS sequence"/>
</dbReference>
<evidence type="ECO:0000313" key="1">
    <source>
        <dbReference type="EMBL" id="OJT12354.1"/>
    </source>
</evidence>
<name>A0A1M2VXL7_TRAPU</name>
<dbReference type="AlphaFoldDB" id="A0A1M2VXL7"/>
<sequence length="444" mass="50044">MEQSLEAIGKEFDINFFEKRKWDGVRGTVSRTWKVATSIAHRRSQARTPTARPSQPRWRLPLELLEQIIDHLHNDVPTLRSCALICNALVASAQYYLFNRIVIKAENFVNAVLLFVKNPHLTGHVRELYFEAGEGTAFESLQALLEGKGPPKYLRVFALVIAPRLSNVVRLAFKDVPFDQHIVAMFASSFPRIYMLSLFDCWFRCNADLDTLVKGHPLIHTLRCGRLCSRYGASDQDFAEQPGSRLTLRSLKVTESYSPTPLTLLPWLVTHVESETFIYSLYRLSQVAKLNQIIAGYASLRHLHIVLPRWRKEDTREVAECPPVVAIVPHYPPNLVTLTVDAKLHSLFLGAHILAQLDPHAFVRLSTVNIIAHITVPDIEEVELDAWAGMDQTLSVLLSLGAVNFINNCNDTSHVEAGSAAIIKRLPVLNVRKVLSFVAQRPPK</sequence>
<evidence type="ECO:0008006" key="3">
    <source>
        <dbReference type="Google" id="ProtNLM"/>
    </source>
</evidence>
<evidence type="ECO:0000313" key="2">
    <source>
        <dbReference type="Proteomes" id="UP000184267"/>
    </source>
</evidence>
<reference evidence="1 2" key="1">
    <citation type="submission" date="2016-10" db="EMBL/GenBank/DDBJ databases">
        <title>Genome sequence of the basidiomycete white-rot fungus Trametes pubescens.</title>
        <authorList>
            <person name="Makela M.R."/>
            <person name="Granchi Z."/>
            <person name="Peng M."/>
            <person name="De Vries R.P."/>
            <person name="Grigoriev I."/>
            <person name="Riley R."/>
            <person name="Hilden K."/>
        </authorList>
    </citation>
    <scope>NUCLEOTIDE SEQUENCE [LARGE SCALE GENOMIC DNA]</scope>
    <source>
        <strain evidence="1 2">FBCC735</strain>
    </source>
</reference>
<dbReference type="OrthoDB" id="2977329at2759"/>
<organism evidence="1 2">
    <name type="scientific">Trametes pubescens</name>
    <name type="common">White-rot fungus</name>
    <dbReference type="NCBI Taxonomy" id="154538"/>
    <lineage>
        <taxon>Eukaryota</taxon>
        <taxon>Fungi</taxon>
        <taxon>Dikarya</taxon>
        <taxon>Basidiomycota</taxon>
        <taxon>Agaricomycotina</taxon>
        <taxon>Agaricomycetes</taxon>
        <taxon>Polyporales</taxon>
        <taxon>Polyporaceae</taxon>
        <taxon>Trametes</taxon>
    </lineage>
</organism>
<protein>
    <recommendedName>
        <fullName evidence="3">F-box domain-containing protein</fullName>
    </recommendedName>
</protein>
<comment type="caution">
    <text evidence="1">The sequence shown here is derived from an EMBL/GenBank/DDBJ whole genome shotgun (WGS) entry which is preliminary data.</text>
</comment>
<dbReference type="EMBL" id="MNAD01000493">
    <property type="protein sequence ID" value="OJT12354.1"/>
    <property type="molecule type" value="Genomic_DNA"/>
</dbReference>
<keyword evidence="2" id="KW-1185">Reference proteome</keyword>
<proteinExistence type="predicted"/>
<dbReference type="OMA" id="NCNDTSH"/>
<gene>
    <name evidence="1" type="ORF">TRAPUB_11129</name>
</gene>